<evidence type="ECO:0000313" key="1">
    <source>
        <dbReference type="EMBL" id="KZT76763.1"/>
    </source>
</evidence>
<reference evidence="1 2" key="1">
    <citation type="journal article" date="2015" name="Proc. Natl. Acad. Sci. U.S.A.">
        <title>The resurrection genome of Boea hygrometrica: A blueprint for survival of dehydration.</title>
        <authorList>
            <person name="Xiao L."/>
            <person name="Yang G."/>
            <person name="Zhang L."/>
            <person name="Yang X."/>
            <person name="Zhao S."/>
            <person name="Ji Z."/>
            <person name="Zhou Q."/>
            <person name="Hu M."/>
            <person name="Wang Y."/>
            <person name="Chen M."/>
            <person name="Xu Y."/>
            <person name="Jin H."/>
            <person name="Xiao X."/>
            <person name="Hu G."/>
            <person name="Bao F."/>
            <person name="Hu Y."/>
            <person name="Wan P."/>
            <person name="Li L."/>
            <person name="Deng X."/>
            <person name="Kuang T."/>
            <person name="Xiang C."/>
            <person name="Zhu J.K."/>
            <person name="Oliver M.J."/>
            <person name="He Y."/>
        </authorList>
    </citation>
    <scope>NUCLEOTIDE SEQUENCE [LARGE SCALE GENOMIC DNA]</scope>
    <source>
        <strain evidence="2">cv. XS01</strain>
    </source>
</reference>
<dbReference type="AlphaFoldDB" id="A0A2Z7A142"/>
<accession>A0A2Z7A142</accession>
<organism evidence="1 2">
    <name type="scientific">Dorcoceras hygrometricum</name>
    <dbReference type="NCBI Taxonomy" id="472368"/>
    <lineage>
        <taxon>Eukaryota</taxon>
        <taxon>Viridiplantae</taxon>
        <taxon>Streptophyta</taxon>
        <taxon>Embryophyta</taxon>
        <taxon>Tracheophyta</taxon>
        <taxon>Spermatophyta</taxon>
        <taxon>Magnoliopsida</taxon>
        <taxon>eudicotyledons</taxon>
        <taxon>Gunneridae</taxon>
        <taxon>Pentapetalae</taxon>
        <taxon>asterids</taxon>
        <taxon>lamiids</taxon>
        <taxon>Lamiales</taxon>
        <taxon>Gesneriaceae</taxon>
        <taxon>Didymocarpoideae</taxon>
        <taxon>Trichosporeae</taxon>
        <taxon>Loxocarpinae</taxon>
        <taxon>Dorcoceras</taxon>
    </lineage>
</organism>
<protein>
    <submittedName>
        <fullName evidence="1">Uncharacterized protein</fullName>
    </submittedName>
</protein>
<sequence length="105" mass="11673">MSPISNIGPKTSRAARDRLELNLEAKFSRHNNLPEIVAGRRPNGGGRRHHVACDARPHARRIVSGSWRWLRQPVAQHLSCGWQPIAQPCEEEQHSSATSCVGHGQ</sequence>
<name>A0A2Z7A142_9LAMI</name>
<dbReference type="EMBL" id="KV095444">
    <property type="protein sequence ID" value="KZT76763.1"/>
    <property type="molecule type" value="Genomic_DNA"/>
</dbReference>
<evidence type="ECO:0000313" key="2">
    <source>
        <dbReference type="Proteomes" id="UP000250235"/>
    </source>
</evidence>
<proteinExistence type="predicted"/>
<dbReference type="Proteomes" id="UP000250235">
    <property type="component" value="Unassembled WGS sequence"/>
</dbReference>
<gene>
    <name evidence="1" type="ORF">F511_46212</name>
</gene>
<keyword evidence="2" id="KW-1185">Reference proteome</keyword>